<evidence type="ECO:0000313" key="2">
    <source>
        <dbReference type="EMBL" id="KAG7119445.1"/>
    </source>
</evidence>
<comment type="caution">
    <text evidence="2">The sequence shown here is derived from an EMBL/GenBank/DDBJ whole genome shotgun (WGS) entry which is preliminary data.</text>
</comment>
<sequence>MRSEDSPDVLHQVPSQKALRKVSVTGKPQNRGPRGDLDPWATVRFCVRADSRGHACARVPELSLVGCTLYRAWAMQR</sequence>
<organism evidence="2 3">
    <name type="scientific">Verticillium longisporum</name>
    <name type="common">Verticillium dahliae var. longisporum</name>
    <dbReference type="NCBI Taxonomy" id="100787"/>
    <lineage>
        <taxon>Eukaryota</taxon>
        <taxon>Fungi</taxon>
        <taxon>Dikarya</taxon>
        <taxon>Ascomycota</taxon>
        <taxon>Pezizomycotina</taxon>
        <taxon>Sordariomycetes</taxon>
        <taxon>Hypocreomycetidae</taxon>
        <taxon>Glomerellales</taxon>
        <taxon>Plectosphaerellaceae</taxon>
        <taxon>Verticillium</taxon>
    </lineage>
</organism>
<proteinExistence type="predicted"/>
<reference evidence="2" key="1">
    <citation type="journal article" date="2021" name="Mol. Plant Pathol.">
        <title>A 20-kb lineage-specific genomic region tames virulence in pathogenic amphidiploid Verticillium longisporum.</title>
        <authorList>
            <person name="Harting R."/>
            <person name="Starke J."/>
            <person name="Kusch H."/>
            <person name="Poggeler S."/>
            <person name="Maurus I."/>
            <person name="Schluter R."/>
            <person name="Landesfeind M."/>
            <person name="Bulla I."/>
            <person name="Nowrousian M."/>
            <person name="de Jonge R."/>
            <person name="Stahlhut G."/>
            <person name="Hoff K.J."/>
            <person name="Asshauer K.P."/>
            <person name="Thurmer A."/>
            <person name="Stanke M."/>
            <person name="Daniel R."/>
            <person name="Morgenstern B."/>
            <person name="Thomma B.P.H.J."/>
            <person name="Kronstad J.W."/>
            <person name="Braus-Stromeyer S.A."/>
            <person name="Braus G.H."/>
        </authorList>
    </citation>
    <scope>NUCLEOTIDE SEQUENCE</scope>
    <source>
        <strain evidence="2">Vl32</strain>
    </source>
</reference>
<dbReference type="EMBL" id="JAEMWZ010000398">
    <property type="protein sequence ID" value="KAG7119445.1"/>
    <property type="molecule type" value="Genomic_DNA"/>
</dbReference>
<name>A0A8I2Z8R2_VERLO</name>
<accession>A0A8I2Z8R2</accession>
<evidence type="ECO:0000256" key="1">
    <source>
        <dbReference type="SAM" id="MobiDB-lite"/>
    </source>
</evidence>
<protein>
    <submittedName>
        <fullName evidence="2">Uncharacterized protein</fullName>
    </submittedName>
</protein>
<dbReference type="Proteomes" id="UP000689129">
    <property type="component" value="Unassembled WGS sequence"/>
</dbReference>
<dbReference type="AlphaFoldDB" id="A0A8I2Z8R2"/>
<evidence type="ECO:0000313" key="3">
    <source>
        <dbReference type="Proteomes" id="UP000689129"/>
    </source>
</evidence>
<feature type="region of interest" description="Disordered" evidence="1">
    <location>
        <begin position="1"/>
        <end position="36"/>
    </location>
</feature>
<gene>
    <name evidence="2" type="ORF">HYQ45_015014</name>
</gene>